<gene>
    <name evidence="1" type="ORF">NSJP_2313</name>
</gene>
<dbReference type="AlphaFoldDB" id="A0A1W1I682"/>
<evidence type="ECO:0000313" key="2">
    <source>
        <dbReference type="Proteomes" id="UP000192042"/>
    </source>
</evidence>
<proteinExistence type="predicted"/>
<protein>
    <recommendedName>
        <fullName evidence="3">DUF5666 domain-containing protein</fullName>
    </recommendedName>
</protein>
<dbReference type="EMBL" id="LT828648">
    <property type="protein sequence ID" value="SLM48485.1"/>
    <property type="molecule type" value="Genomic_DNA"/>
</dbReference>
<dbReference type="STRING" id="1325564.NSJP_2313"/>
<organism evidence="1 2">
    <name type="scientific">Nitrospira japonica</name>
    <dbReference type="NCBI Taxonomy" id="1325564"/>
    <lineage>
        <taxon>Bacteria</taxon>
        <taxon>Pseudomonadati</taxon>
        <taxon>Nitrospirota</taxon>
        <taxon>Nitrospiria</taxon>
        <taxon>Nitrospirales</taxon>
        <taxon>Nitrospiraceae</taxon>
        <taxon>Nitrospira</taxon>
    </lineage>
</organism>
<dbReference type="Proteomes" id="UP000192042">
    <property type="component" value="Chromosome I"/>
</dbReference>
<name>A0A1W1I682_9BACT</name>
<keyword evidence="2" id="KW-1185">Reference proteome</keyword>
<reference evidence="1 2" key="1">
    <citation type="submission" date="2017-03" db="EMBL/GenBank/DDBJ databases">
        <authorList>
            <person name="Afonso C.L."/>
            <person name="Miller P.J."/>
            <person name="Scott M.A."/>
            <person name="Spackman E."/>
            <person name="Goraichik I."/>
            <person name="Dimitrov K.M."/>
            <person name="Suarez D.L."/>
            <person name="Swayne D.E."/>
        </authorList>
    </citation>
    <scope>NUCLEOTIDE SEQUENCE [LARGE SCALE GENOMIC DNA]</scope>
    <source>
        <strain evidence="1">Genome sequencing of Nitrospira japonica strain NJ11</strain>
    </source>
</reference>
<accession>A0A1W1I682</accession>
<evidence type="ECO:0000313" key="1">
    <source>
        <dbReference type="EMBL" id="SLM48485.1"/>
    </source>
</evidence>
<sequence length="118" mass="12881">MRDRIVTPTWRWVSTAVMAISIGLLCVPLVQAAQGRTYKVQGIVIGVTSNQSPQLIVVNTPITPKNFMTVGATVTAQTKILRGQKKVPLHSIRVGESVWLTYIKSPEGLLARMIQAKG</sequence>
<dbReference type="RefSeq" id="WP_080886857.1">
    <property type="nucleotide sequence ID" value="NZ_LT828648.1"/>
</dbReference>
<dbReference type="KEGG" id="nja:NSJP_2313"/>
<evidence type="ECO:0008006" key="3">
    <source>
        <dbReference type="Google" id="ProtNLM"/>
    </source>
</evidence>